<organism evidence="1 2">
    <name type="scientific">Golovinomyces cichoracearum</name>
    <dbReference type="NCBI Taxonomy" id="62708"/>
    <lineage>
        <taxon>Eukaryota</taxon>
        <taxon>Fungi</taxon>
        <taxon>Dikarya</taxon>
        <taxon>Ascomycota</taxon>
        <taxon>Pezizomycotina</taxon>
        <taxon>Leotiomycetes</taxon>
        <taxon>Erysiphales</taxon>
        <taxon>Erysiphaceae</taxon>
        <taxon>Golovinomyces</taxon>
    </lineage>
</organism>
<dbReference type="Proteomes" id="UP000283383">
    <property type="component" value="Unassembled WGS sequence"/>
</dbReference>
<keyword evidence="2" id="KW-1185">Reference proteome</keyword>
<gene>
    <name evidence="1" type="ORF">GcM3_092031</name>
</gene>
<proteinExistence type="predicted"/>
<name>A0A420IH12_9PEZI</name>
<evidence type="ECO:0000313" key="1">
    <source>
        <dbReference type="EMBL" id="RKF73821.1"/>
    </source>
</evidence>
<accession>A0A420IH12</accession>
<reference evidence="1 2" key="1">
    <citation type="journal article" date="2018" name="BMC Genomics">
        <title>Comparative genome analyses reveal sequence features reflecting distinct modes of host-adaptation between dicot and monocot powdery mildew.</title>
        <authorList>
            <person name="Wu Y."/>
            <person name="Ma X."/>
            <person name="Pan Z."/>
            <person name="Kale S.D."/>
            <person name="Song Y."/>
            <person name="King H."/>
            <person name="Zhang Q."/>
            <person name="Presley C."/>
            <person name="Deng X."/>
            <person name="Wei C.I."/>
            <person name="Xiao S."/>
        </authorList>
    </citation>
    <scope>NUCLEOTIDE SEQUENCE [LARGE SCALE GENOMIC DNA]</scope>
    <source>
        <strain evidence="1">UMSG3</strain>
    </source>
</reference>
<dbReference type="AlphaFoldDB" id="A0A420IH12"/>
<evidence type="ECO:0000313" key="2">
    <source>
        <dbReference type="Proteomes" id="UP000283383"/>
    </source>
</evidence>
<sequence length="67" mass="7585">IPIEMSASTEIIDAFFTNLCKEYTIRSMNLTNMVPLDGQANYDSWASTMSATWRSMGLYELVVDVKL</sequence>
<feature type="non-terminal residue" evidence="1">
    <location>
        <position position="1"/>
    </location>
</feature>
<dbReference type="EMBL" id="MCBQ01009242">
    <property type="protein sequence ID" value="RKF73821.1"/>
    <property type="molecule type" value="Genomic_DNA"/>
</dbReference>
<comment type="caution">
    <text evidence="1">The sequence shown here is derived from an EMBL/GenBank/DDBJ whole genome shotgun (WGS) entry which is preliminary data.</text>
</comment>
<protein>
    <submittedName>
        <fullName evidence="1">Uncharacterized protein</fullName>
    </submittedName>
</protein>